<dbReference type="InterPro" id="IPR043131">
    <property type="entry name" value="BCAT-like_N"/>
</dbReference>
<dbReference type="SUPFAM" id="SSF56752">
    <property type="entry name" value="D-aminoacid aminotransferase-like PLP-dependent enzymes"/>
    <property type="match status" value="1"/>
</dbReference>
<dbReference type="GO" id="GO:0004084">
    <property type="term" value="F:branched-chain-amino-acid transaminase activity"/>
    <property type="evidence" value="ECO:0007669"/>
    <property type="project" value="InterPro"/>
</dbReference>
<dbReference type="PANTHER" id="PTHR11825">
    <property type="entry name" value="SUBGROUP IIII AMINOTRANSFERASE"/>
    <property type="match status" value="1"/>
</dbReference>
<dbReference type="AlphaFoldDB" id="A0A7S4VPG8"/>
<reference evidence="4" key="1">
    <citation type="submission" date="2021-01" db="EMBL/GenBank/DDBJ databases">
        <authorList>
            <person name="Corre E."/>
            <person name="Pelletier E."/>
            <person name="Niang G."/>
            <person name="Scheremetjew M."/>
            <person name="Finn R."/>
            <person name="Kale V."/>
            <person name="Holt S."/>
            <person name="Cochrane G."/>
            <person name="Meng A."/>
            <person name="Brown T."/>
            <person name="Cohen L."/>
        </authorList>
    </citation>
    <scope>NUCLEOTIDE SEQUENCE</scope>
    <source>
        <strain evidence="4">GSO104</strain>
    </source>
</reference>
<dbReference type="EMBL" id="HBNS01029709">
    <property type="protein sequence ID" value="CAE4623315.1"/>
    <property type="molecule type" value="Transcribed_RNA"/>
</dbReference>
<comment type="cofactor">
    <cofactor evidence="1">
        <name>pyridoxal 5'-phosphate</name>
        <dbReference type="ChEBI" id="CHEBI:597326"/>
    </cofactor>
</comment>
<organism evidence="4">
    <name type="scientific">Ditylum brightwellii</name>
    <dbReference type="NCBI Taxonomy" id="49249"/>
    <lineage>
        <taxon>Eukaryota</taxon>
        <taxon>Sar</taxon>
        <taxon>Stramenopiles</taxon>
        <taxon>Ochrophyta</taxon>
        <taxon>Bacillariophyta</taxon>
        <taxon>Mediophyceae</taxon>
        <taxon>Lithodesmiophycidae</taxon>
        <taxon>Lithodesmiales</taxon>
        <taxon>Lithodesmiaceae</taxon>
        <taxon>Ditylum</taxon>
    </lineage>
</organism>
<dbReference type="Gene3D" id="3.30.470.10">
    <property type="match status" value="1"/>
</dbReference>
<proteinExistence type="inferred from homology"/>
<evidence type="ECO:0000313" key="4">
    <source>
        <dbReference type="EMBL" id="CAE4623315.1"/>
    </source>
</evidence>
<name>A0A7S4VPG8_9STRA</name>
<gene>
    <name evidence="4" type="ORF">DBRI00130_LOCUS23362</name>
</gene>
<sequence>MALLTTTTTARFATITASAAVKQTMARKYSINSLQKPLRRQQQQNIRKSNNINMMQTKRRFISSSALTIEKTTDEGRFTSKPPKEKLQFGITLSDHMLTVEWNKEKGGWGDPKIAPTQNLSISPAASSLHYGEYLIFFYAYRDRIDCCCLVYVVHLFYILF</sequence>
<protein>
    <submittedName>
        <fullName evidence="4">Uncharacterized protein</fullName>
    </submittedName>
</protein>
<keyword evidence="3" id="KW-0663">Pyridoxal phosphate</keyword>
<dbReference type="GO" id="GO:0009081">
    <property type="term" value="P:branched-chain amino acid metabolic process"/>
    <property type="evidence" value="ECO:0007669"/>
    <property type="project" value="InterPro"/>
</dbReference>
<evidence type="ECO:0000256" key="1">
    <source>
        <dbReference type="ARBA" id="ARBA00001933"/>
    </source>
</evidence>
<dbReference type="InterPro" id="IPR005786">
    <property type="entry name" value="B_amino_transII"/>
</dbReference>
<dbReference type="PANTHER" id="PTHR11825:SF44">
    <property type="entry name" value="BRANCHED-CHAIN-AMINO-ACID AMINOTRANSFERASE"/>
    <property type="match status" value="1"/>
</dbReference>
<comment type="similarity">
    <text evidence="2">Belongs to the class-IV pyridoxal-phosphate-dependent aminotransferase family.</text>
</comment>
<accession>A0A7S4VPG8</accession>
<evidence type="ECO:0000256" key="2">
    <source>
        <dbReference type="ARBA" id="ARBA00009320"/>
    </source>
</evidence>
<evidence type="ECO:0000256" key="3">
    <source>
        <dbReference type="ARBA" id="ARBA00022898"/>
    </source>
</evidence>
<dbReference type="InterPro" id="IPR036038">
    <property type="entry name" value="Aminotransferase-like"/>
</dbReference>